<feature type="non-terminal residue" evidence="1">
    <location>
        <position position="88"/>
    </location>
</feature>
<proteinExistence type="predicted"/>
<accession>A0A0G4NN42</accession>
<gene>
    <name evidence="1" type="ORF">BN1723_020427</name>
</gene>
<evidence type="ECO:0000313" key="1">
    <source>
        <dbReference type="EMBL" id="CRK47902.1"/>
    </source>
</evidence>
<dbReference type="EMBL" id="CVQI01037083">
    <property type="protein sequence ID" value="CRK47902.1"/>
    <property type="molecule type" value="Genomic_DNA"/>
</dbReference>
<dbReference type="AlphaFoldDB" id="A0A0G4NN42"/>
<name>A0A0G4NN42_VERLO</name>
<protein>
    <submittedName>
        <fullName evidence="1">Uncharacterized protein</fullName>
    </submittedName>
</protein>
<dbReference type="Proteomes" id="UP000045706">
    <property type="component" value="Unassembled WGS sequence"/>
</dbReference>
<evidence type="ECO:0000313" key="2">
    <source>
        <dbReference type="Proteomes" id="UP000045706"/>
    </source>
</evidence>
<reference evidence="2" key="1">
    <citation type="submission" date="2015-05" db="EMBL/GenBank/DDBJ databases">
        <authorList>
            <person name="Fogelqvist Johan"/>
        </authorList>
    </citation>
    <scope>NUCLEOTIDE SEQUENCE [LARGE SCALE GENOMIC DNA]</scope>
</reference>
<organism evidence="1 2">
    <name type="scientific">Verticillium longisporum</name>
    <name type="common">Verticillium dahliae var. longisporum</name>
    <dbReference type="NCBI Taxonomy" id="100787"/>
    <lineage>
        <taxon>Eukaryota</taxon>
        <taxon>Fungi</taxon>
        <taxon>Dikarya</taxon>
        <taxon>Ascomycota</taxon>
        <taxon>Pezizomycotina</taxon>
        <taxon>Sordariomycetes</taxon>
        <taxon>Hypocreomycetidae</taxon>
        <taxon>Glomerellales</taxon>
        <taxon>Plectosphaerellaceae</taxon>
        <taxon>Verticillium</taxon>
    </lineage>
</organism>
<feature type="non-terminal residue" evidence="1">
    <location>
        <position position="1"/>
    </location>
</feature>
<sequence length="88" mass="10224">CWHLRQCYGRQLCWNGRGFDGRLGCPLWHHRPDGPRLGVLLERPPPSCEGSHVRALGRCYLFRPWSPAGSRQLCPYWRLPHGPVSRHL</sequence>